<dbReference type="AlphaFoldDB" id="A0A8J6UMM9"/>
<comment type="caution">
    <text evidence="2">The sequence shown here is derived from an EMBL/GenBank/DDBJ whole genome shotgun (WGS) entry which is preliminary data.</text>
</comment>
<organism evidence="2 3">
    <name type="scientific">Neiella litorisoli</name>
    <dbReference type="NCBI Taxonomy" id="2771431"/>
    <lineage>
        <taxon>Bacteria</taxon>
        <taxon>Pseudomonadati</taxon>
        <taxon>Pseudomonadota</taxon>
        <taxon>Gammaproteobacteria</taxon>
        <taxon>Alteromonadales</taxon>
        <taxon>Echinimonadaceae</taxon>
        <taxon>Neiella</taxon>
    </lineage>
</organism>
<dbReference type="RefSeq" id="WP_191146067.1">
    <property type="nucleotide sequence ID" value="NZ_JACXAF010000026.1"/>
</dbReference>
<evidence type="ECO:0000256" key="1">
    <source>
        <dbReference type="SAM" id="SignalP"/>
    </source>
</evidence>
<dbReference type="SUPFAM" id="SSF56784">
    <property type="entry name" value="HAD-like"/>
    <property type="match status" value="1"/>
</dbReference>
<dbReference type="GO" id="GO:0016787">
    <property type="term" value="F:hydrolase activity"/>
    <property type="evidence" value="ECO:0007669"/>
    <property type="project" value="UniProtKB-KW"/>
</dbReference>
<dbReference type="Proteomes" id="UP000638014">
    <property type="component" value="Unassembled WGS sequence"/>
</dbReference>
<dbReference type="CDD" id="cd01427">
    <property type="entry name" value="HAD_like"/>
    <property type="match status" value="1"/>
</dbReference>
<keyword evidence="2" id="KW-0378">Hydrolase</keyword>
<keyword evidence="3" id="KW-1185">Reference proteome</keyword>
<keyword evidence="1" id="KW-0732">Signal</keyword>
<reference evidence="2" key="1">
    <citation type="submission" date="2020-09" db="EMBL/GenBank/DDBJ databases">
        <title>A novel bacterium of genus Neiella, isolated from South China Sea.</title>
        <authorList>
            <person name="Huang H."/>
            <person name="Mo K."/>
            <person name="Hu Y."/>
        </authorList>
    </citation>
    <scope>NUCLEOTIDE SEQUENCE</scope>
    <source>
        <strain evidence="2">HB171785</strain>
    </source>
</reference>
<evidence type="ECO:0000313" key="3">
    <source>
        <dbReference type="Proteomes" id="UP000638014"/>
    </source>
</evidence>
<sequence length="329" mass="37171">MTIVIRRTLMLPVVMLLMMMPTSHADELNGWQQGATLNRIKSFVAAVTDRQSPDFVPPEQRVAVIDNNGTLWAEQPASPQLLFALHQAQLMVKDNPELISQPVFKAANDNNLALLREQGIEGLLQLFIATHVGLPIVEFDARVNRWIVEAKNPLSKRLHTDMTYVPMMQLLAYLRQHDFDIWLVTSGSAGFVRAWSERVYGIPPDRVIASELKTEYRVLNGRPSLIHMPEVGFINTAGNKAVAINERIGRRPILAIGNADDDIAMLQWTAAGDGRRLAMLIHHTDGEREWAYNKSKYASSLERGLQLAEQSGWLVVDMKADWRQVFSWQ</sequence>
<dbReference type="Gene3D" id="3.40.50.1000">
    <property type="entry name" value="HAD superfamily/HAD-like"/>
    <property type="match status" value="1"/>
</dbReference>
<dbReference type="EMBL" id="JACXAF010000026">
    <property type="protein sequence ID" value="MBD1391005.1"/>
    <property type="molecule type" value="Genomic_DNA"/>
</dbReference>
<protein>
    <submittedName>
        <fullName evidence="2">Haloacid dehalogenase-like hydrolase</fullName>
    </submittedName>
</protein>
<name>A0A8J6UMM9_9GAMM</name>
<dbReference type="InterPro" id="IPR023214">
    <property type="entry name" value="HAD_sf"/>
</dbReference>
<feature type="chain" id="PRO_5035290737" evidence="1">
    <location>
        <begin position="26"/>
        <end position="329"/>
    </location>
</feature>
<dbReference type="InterPro" id="IPR036412">
    <property type="entry name" value="HAD-like_sf"/>
</dbReference>
<accession>A0A8J6UMM9</accession>
<feature type="signal peptide" evidence="1">
    <location>
        <begin position="1"/>
        <end position="25"/>
    </location>
</feature>
<evidence type="ECO:0000313" key="2">
    <source>
        <dbReference type="EMBL" id="MBD1391005.1"/>
    </source>
</evidence>
<proteinExistence type="predicted"/>
<dbReference type="Pfam" id="PF12710">
    <property type="entry name" value="HAD"/>
    <property type="match status" value="1"/>
</dbReference>
<gene>
    <name evidence="2" type="ORF">IC617_16370</name>
</gene>